<evidence type="ECO:0000313" key="1">
    <source>
        <dbReference type="EMBL" id="KXO96336.1"/>
    </source>
</evidence>
<evidence type="ECO:0000313" key="3">
    <source>
        <dbReference type="Proteomes" id="UP000070258"/>
    </source>
</evidence>
<dbReference type="STRING" id="239498.AXK60_13625"/>
<accession>A0A138A421</accession>
<dbReference type="Proteomes" id="UP000070409">
    <property type="component" value="Unassembled WGS sequence"/>
</dbReference>
<organism evidence="2 3">
    <name type="scientific">Tsukamurella pseudospumae</name>
    <dbReference type="NCBI Taxonomy" id="239498"/>
    <lineage>
        <taxon>Bacteria</taxon>
        <taxon>Bacillati</taxon>
        <taxon>Actinomycetota</taxon>
        <taxon>Actinomycetes</taxon>
        <taxon>Mycobacteriales</taxon>
        <taxon>Tsukamurellaceae</taxon>
        <taxon>Tsukamurella</taxon>
    </lineage>
</organism>
<sequence>MSTPAWNAEDHARAQRIAARETVLSDLMRAVGVAPEPAVITEPIAVVARTDRPASWLSGG</sequence>
<reference evidence="1 4" key="2">
    <citation type="submission" date="2016-02" db="EMBL/GenBank/DDBJ databases">
        <authorList>
            <person name="Teng J.L."/>
            <person name="Tang Y."/>
            <person name="Huang Y."/>
            <person name="Guo F."/>
            <person name="Wei W."/>
            <person name="Chen J.H."/>
            <person name="Wong S.Y."/>
            <person name="Lau S.K."/>
            <person name="Woo P.C."/>
        </authorList>
    </citation>
    <scope>NUCLEOTIDE SEQUENCE [LARGE SCALE GENOMIC DNA]</scope>
    <source>
        <strain evidence="1 4">JCM 13375</strain>
    </source>
</reference>
<dbReference type="AlphaFoldDB" id="A0A138A421"/>
<proteinExistence type="predicted"/>
<evidence type="ECO:0000313" key="4">
    <source>
        <dbReference type="Proteomes" id="UP000070409"/>
    </source>
</evidence>
<dbReference type="Proteomes" id="UP000070258">
    <property type="component" value="Unassembled WGS sequence"/>
</dbReference>
<dbReference type="OrthoDB" id="4774339at2"/>
<reference evidence="3" key="3">
    <citation type="submission" date="2016-02" db="EMBL/GenBank/DDBJ databases">
        <authorList>
            <person name="Wen L."/>
            <person name="He K."/>
            <person name="Yang H."/>
        </authorList>
    </citation>
    <scope>NUCLEOTIDE SEQUENCE [LARGE SCALE GENOMIC DNA]</scope>
    <source>
        <strain evidence="3">JCM 15929</strain>
    </source>
</reference>
<dbReference type="RefSeq" id="WP_068573337.1">
    <property type="nucleotide sequence ID" value="NZ_LSRE01000018.1"/>
</dbReference>
<gene>
    <name evidence="2" type="ORF">AXK60_13625</name>
    <name evidence="1" type="ORF">AXK61_22740</name>
</gene>
<reference evidence="2" key="1">
    <citation type="submission" date="2016-02" db="EMBL/GenBank/DDBJ databases">
        <authorList>
            <person name="Teng J.L."/>
            <person name="Yang Y."/>
            <person name="Huang Y."/>
            <person name="Guo F."/>
            <person name="Wei W."/>
            <person name="Chen J.H."/>
            <person name="Wong S.Y."/>
            <person name="Lau S.K."/>
            <person name="Woo P.C."/>
        </authorList>
    </citation>
    <scope>NUCLEOTIDE SEQUENCE</scope>
    <source>
        <strain evidence="2">JCM 15929</strain>
    </source>
</reference>
<name>A0A138A421_9ACTN</name>
<evidence type="ECO:0000313" key="2">
    <source>
        <dbReference type="EMBL" id="KXP05187.1"/>
    </source>
</evidence>
<keyword evidence="4" id="KW-1185">Reference proteome</keyword>
<protein>
    <submittedName>
        <fullName evidence="2">Uncharacterized protein</fullName>
    </submittedName>
</protein>
<comment type="caution">
    <text evidence="2">The sequence shown here is derived from an EMBL/GenBank/DDBJ whole genome shotgun (WGS) entry which is preliminary data.</text>
</comment>
<dbReference type="EMBL" id="LSRF01000057">
    <property type="protein sequence ID" value="KXP05187.1"/>
    <property type="molecule type" value="Genomic_DNA"/>
</dbReference>
<dbReference type="EMBL" id="LSRE01000018">
    <property type="protein sequence ID" value="KXO96336.1"/>
    <property type="molecule type" value="Genomic_DNA"/>
</dbReference>